<accession>A0A2S5CFP9</accession>
<dbReference type="GO" id="GO:0016787">
    <property type="term" value="F:hydrolase activity"/>
    <property type="evidence" value="ECO:0007669"/>
    <property type="project" value="UniProtKB-KW"/>
</dbReference>
<dbReference type="Pfam" id="PF05155">
    <property type="entry name" value="G2P_X_C"/>
    <property type="match status" value="1"/>
</dbReference>
<reference evidence="3 4" key="1">
    <citation type="submission" date="2017-11" db="EMBL/GenBank/DDBJ databases">
        <title>Draft Genome Sequence of Methylobacter psychrotolerans Sph1T, an Obligate Methanotroph from Low-Temperature Environments.</title>
        <authorList>
            <person name="Oshkin I.Y."/>
            <person name="Miroshnikov K."/>
            <person name="Belova S.E."/>
            <person name="Korzhenkov A."/>
            <person name="Toshchakov S.V."/>
            <person name="Dedysh S.N."/>
        </authorList>
    </citation>
    <scope>NUCLEOTIDE SEQUENCE [LARGE SCALE GENOMIC DNA]</scope>
    <source>
        <strain evidence="3 4">Sph1</strain>
    </source>
</reference>
<evidence type="ECO:0000313" key="3">
    <source>
        <dbReference type="EMBL" id="POZ49630.1"/>
    </source>
</evidence>
<dbReference type="EMBL" id="PGFZ01000040">
    <property type="protein sequence ID" value="POZ49630.1"/>
    <property type="molecule type" value="Genomic_DNA"/>
</dbReference>
<dbReference type="Pfam" id="PF05144">
    <property type="entry name" value="Phage_CRI"/>
    <property type="match status" value="1"/>
</dbReference>
<name>A0A2S5CFP9_9GAMM</name>
<organism evidence="3 4">
    <name type="scientific">Methylovulum psychrotolerans</name>
    <dbReference type="NCBI Taxonomy" id="1704499"/>
    <lineage>
        <taxon>Bacteria</taxon>
        <taxon>Pseudomonadati</taxon>
        <taxon>Pseudomonadota</taxon>
        <taxon>Gammaproteobacteria</taxon>
        <taxon>Methylococcales</taxon>
        <taxon>Methylococcaceae</taxon>
        <taxon>Methylovulum</taxon>
    </lineage>
</organism>
<dbReference type="NCBIfam" id="TIGR01629">
    <property type="entry name" value="rep_II_X"/>
    <property type="match status" value="1"/>
</dbReference>
<dbReference type="InterPro" id="IPR022688">
    <property type="entry name" value="G2P_C"/>
</dbReference>
<evidence type="ECO:0000259" key="1">
    <source>
        <dbReference type="Pfam" id="PF05144"/>
    </source>
</evidence>
<dbReference type="InterPro" id="IPR006516">
    <property type="entry name" value="G2P"/>
</dbReference>
<sequence>MIDWITAIVPFRHSSLLHDGQVFSISRSGEIEWTTNKRLKVLGSYDSSLHVQSDLRSRSPEGDYLNIVFDGNPVKFFQGHNLWGTNDLVGLMAETVLKISDILHLPISPDDWNLIIGGFYYLKRVDSTMMIELGNNANVESFLYSAERLAHMRYKGQGIMTKGTLYFGKHSRRESLKLYNKLKEILAKGHELPLELQLPEIYKWVESKLRAEATTRSLELKQRSLDLAAVWCENKPEEVLLRLLSGLDMSENHTITETALQGLPPRLVAVYHLWREGHDLRAMYPRMTFYRYRKQLQENAGIDIAIKQGNRQQPAPNVVDFRRVLVPERCQQVPSWAIGTPLYFEPRIKISA</sequence>
<feature type="domain" description="Replication-associated protein G2P N-terminal" evidence="1">
    <location>
        <begin position="1"/>
        <end position="231"/>
    </location>
</feature>
<evidence type="ECO:0000313" key="4">
    <source>
        <dbReference type="Proteomes" id="UP000237423"/>
    </source>
</evidence>
<protein>
    <submittedName>
        <fullName evidence="3">Alpha/beta hydrolase</fullName>
    </submittedName>
</protein>
<dbReference type="AlphaFoldDB" id="A0A2S5CFP9"/>
<dbReference type="InterPro" id="IPR022686">
    <property type="entry name" value="G2P_N"/>
</dbReference>
<dbReference type="Proteomes" id="UP000237423">
    <property type="component" value="Unassembled WGS sequence"/>
</dbReference>
<keyword evidence="3" id="KW-0378">Hydrolase</keyword>
<dbReference type="GO" id="GO:0006260">
    <property type="term" value="P:DNA replication"/>
    <property type="evidence" value="ECO:0007669"/>
    <property type="project" value="InterPro"/>
</dbReference>
<comment type="caution">
    <text evidence="3">The sequence shown here is derived from an EMBL/GenBank/DDBJ whole genome shotgun (WGS) entry which is preliminary data.</text>
</comment>
<evidence type="ECO:0000259" key="2">
    <source>
        <dbReference type="Pfam" id="PF05155"/>
    </source>
</evidence>
<dbReference type="RefSeq" id="WP_249028125.1">
    <property type="nucleotide sequence ID" value="NZ_PGFZ01000040.1"/>
</dbReference>
<gene>
    <name evidence="3" type="ORF">AADEFJLK_04600</name>
</gene>
<feature type="domain" description="Replication-associated protein G2P C-terminal" evidence="2">
    <location>
        <begin position="271"/>
        <end position="336"/>
    </location>
</feature>
<proteinExistence type="predicted"/>